<feature type="transmembrane region" description="Helical" evidence="1">
    <location>
        <begin position="62"/>
        <end position="80"/>
    </location>
</feature>
<dbReference type="EMBL" id="NIBG01000022">
    <property type="protein sequence ID" value="PAB57874.1"/>
    <property type="molecule type" value="Genomic_DNA"/>
</dbReference>
<reference evidence="2 3" key="1">
    <citation type="submission" date="2017-06" db="EMBL/GenBank/DDBJ databases">
        <title>Draft genome sequence of anaerobic fermentative bacterium Anaeromicrobium sediminis DY2726D isolated from West Pacific Ocean sediments.</title>
        <authorList>
            <person name="Zeng X."/>
        </authorList>
    </citation>
    <scope>NUCLEOTIDE SEQUENCE [LARGE SCALE GENOMIC DNA]</scope>
    <source>
        <strain evidence="2 3">DY2726D</strain>
    </source>
</reference>
<proteinExistence type="predicted"/>
<keyword evidence="3" id="KW-1185">Reference proteome</keyword>
<protein>
    <recommendedName>
        <fullName evidence="4">DUF5317 domain-containing protein</fullName>
    </recommendedName>
</protein>
<evidence type="ECO:0000313" key="3">
    <source>
        <dbReference type="Proteomes" id="UP000216024"/>
    </source>
</evidence>
<evidence type="ECO:0008006" key="4">
    <source>
        <dbReference type="Google" id="ProtNLM"/>
    </source>
</evidence>
<dbReference type="AlphaFoldDB" id="A0A267ME68"/>
<feature type="transmembrane region" description="Helical" evidence="1">
    <location>
        <begin position="31"/>
        <end position="50"/>
    </location>
</feature>
<feature type="transmembrane region" description="Helical" evidence="1">
    <location>
        <begin position="159"/>
        <end position="178"/>
    </location>
</feature>
<evidence type="ECO:0000256" key="1">
    <source>
        <dbReference type="SAM" id="Phobius"/>
    </source>
</evidence>
<dbReference type="InterPro" id="IPR035168">
    <property type="entry name" value="DUF5317"/>
</dbReference>
<organism evidence="2 3">
    <name type="scientific">Anaeromicrobium sediminis</name>
    <dbReference type="NCBI Taxonomy" id="1478221"/>
    <lineage>
        <taxon>Bacteria</taxon>
        <taxon>Bacillati</taxon>
        <taxon>Bacillota</taxon>
        <taxon>Clostridia</taxon>
        <taxon>Peptostreptococcales</taxon>
        <taxon>Thermotaleaceae</taxon>
        <taxon>Anaeromicrobium</taxon>
    </lineage>
</organism>
<gene>
    <name evidence="2" type="ORF">CCE28_17920</name>
</gene>
<accession>A0A267ME68</accession>
<comment type="caution">
    <text evidence="2">The sequence shown here is derived from an EMBL/GenBank/DDBJ whole genome shotgun (WGS) entry which is preliminary data.</text>
</comment>
<keyword evidence="1" id="KW-0472">Membrane</keyword>
<dbReference type="RefSeq" id="WP_095135099.1">
    <property type="nucleotide sequence ID" value="NZ_NIBG01000022.1"/>
</dbReference>
<dbReference type="OrthoDB" id="37447at2"/>
<keyword evidence="1" id="KW-1133">Transmembrane helix</keyword>
<name>A0A267ME68_9FIRM</name>
<keyword evidence="1" id="KW-0812">Transmembrane</keyword>
<dbReference type="Proteomes" id="UP000216024">
    <property type="component" value="Unassembled WGS sequence"/>
</dbReference>
<dbReference type="Pfam" id="PF17248">
    <property type="entry name" value="DUF5317"/>
    <property type="match status" value="1"/>
</dbReference>
<evidence type="ECO:0000313" key="2">
    <source>
        <dbReference type="EMBL" id="PAB57874.1"/>
    </source>
</evidence>
<sequence>MIVEAVLVPLAIGKIRGGKFKNLEKVYIEKWYLLVLSALIETIASFIRMRQIEPLWQFLDKNIILIDIIIYSLIIMTIYANRNKRGFKLILIGVILNGLVIFANNGKMPVDVSSIKEMISRESLNLLNDGKDLVHTATGPNTKLEFLADILHLKKPYPFPKILSLGDIFMIGGTFLFIQDKMIIESD</sequence>
<feature type="transmembrane region" description="Helical" evidence="1">
    <location>
        <begin position="87"/>
        <end position="104"/>
    </location>
</feature>